<evidence type="ECO:0000313" key="2">
    <source>
        <dbReference type="EMBL" id="MDQ0438405.1"/>
    </source>
</evidence>
<feature type="transmembrane region" description="Helical" evidence="1">
    <location>
        <begin position="38"/>
        <end position="56"/>
    </location>
</feature>
<comment type="caution">
    <text evidence="2">The sequence shown here is derived from an EMBL/GenBank/DDBJ whole genome shotgun (WGS) entry which is preliminary data.</text>
</comment>
<keyword evidence="1" id="KW-1133">Transmembrane helix</keyword>
<reference evidence="2 3" key="1">
    <citation type="submission" date="2023-07" db="EMBL/GenBank/DDBJ databases">
        <title>Genomic Encyclopedia of Type Strains, Phase IV (KMG-IV): sequencing the most valuable type-strain genomes for metagenomic binning, comparative biology and taxonomic classification.</title>
        <authorList>
            <person name="Goeker M."/>
        </authorList>
    </citation>
    <scope>NUCLEOTIDE SEQUENCE [LARGE SCALE GENOMIC DNA]</scope>
    <source>
        <strain evidence="2 3">B6-8</strain>
    </source>
</reference>
<sequence length="132" mass="13959">MLALLMGFAFSDVGLVVGGLAVIALCGMAVYLRLPASIITALLVGFAGWLLAGSVFQAGEASRQASIDKAVAAAELKWQLGVGKAQAAARTRLETRETATRARQSDADAYERKLLNKKDSCIVTDDDARDML</sequence>
<proteinExistence type="predicted"/>
<dbReference type="EMBL" id="JAUSVO010000003">
    <property type="protein sequence ID" value="MDQ0438405.1"/>
    <property type="molecule type" value="Genomic_DNA"/>
</dbReference>
<evidence type="ECO:0000256" key="1">
    <source>
        <dbReference type="SAM" id="Phobius"/>
    </source>
</evidence>
<name>A0ABU0H801_9HYPH</name>
<dbReference type="RefSeq" id="WP_266349290.1">
    <property type="nucleotide sequence ID" value="NZ_JAPKNG010000003.1"/>
</dbReference>
<keyword evidence="3" id="KW-1185">Reference proteome</keyword>
<keyword evidence="1" id="KW-0472">Membrane</keyword>
<dbReference type="Proteomes" id="UP001241603">
    <property type="component" value="Unassembled WGS sequence"/>
</dbReference>
<keyword evidence="1" id="KW-0812">Transmembrane</keyword>
<feature type="transmembrane region" description="Helical" evidence="1">
    <location>
        <begin position="12"/>
        <end position="32"/>
    </location>
</feature>
<organism evidence="2 3">
    <name type="scientific">Kaistia dalseonensis</name>
    <dbReference type="NCBI Taxonomy" id="410840"/>
    <lineage>
        <taxon>Bacteria</taxon>
        <taxon>Pseudomonadati</taxon>
        <taxon>Pseudomonadota</taxon>
        <taxon>Alphaproteobacteria</taxon>
        <taxon>Hyphomicrobiales</taxon>
        <taxon>Kaistiaceae</taxon>
        <taxon>Kaistia</taxon>
    </lineage>
</organism>
<evidence type="ECO:0000313" key="3">
    <source>
        <dbReference type="Proteomes" id="UP001241603"/>
    </source>
</evidence>
<gene>
    <name evidence="2" type="ORF">QO014_002797</name>
</gene>
<protein>
    <submittedName>
        <fullName evidence="2">Uncharacterized protein</fullName>
    </submittedName>
</protein>
<accession>A0ABU0H801</accession>